<dbReference type="InterPro" id="IPR049368">
    <property type="entry name" value="FkbO_Hyg5-like_N"/>
</dbReference>
<accession>A0ABQ3C4S1</accession>
<dbReference type="Proteomes" id="UP000643403">
    <property type="component" value="Unassembled WGS sequence"/>
</dbReference>
<dbReference type="RefSeq" id="WP_229790790.1">
    <property type="nucleotide sequence ID" value="NZ_BMXY01000003.1"/>
</dbReference>
<name>A0ABQ3C4S1_9GAMM</name>
<evidence type="ECO:0000313" key="2">
    <source>
        <dbReference type="EMBL" id="GGZ67641.1"/>
    </source>
</evidence>
<proteinExistence type="predicted"/>
<gene>
    <name evidence="2" type="primary">rapK</name>
    <name evidence="2" type="ORF">GCM10008101_22380</name>
</gene>
<dbReference type="Pfam" id="PF21168">
    <property type="entry name" value="FkbO_Hyg5-like_N"/>
    <property type="match status" value="1"/>
</dbReference>
<sequence>MTLPLNVQSPALSVTYSHDPLDTLLARPDVLAVVAFGRDAPRNDDPRLIRVELEPQGDAPFEVWRAGATVASGRVDDLAYAHDGRLLMAAMDVPEVDGDIRAAAAHAYAALRARTESLGYPHLLRIWNYIDDITLGEGDEERYKHFCIGRAEGLGEGFSTDTLPAATAIGRIRANGRLQVYWLASRLPGTPLENPRQVSAYRYPRQYGPQPPSFARAMLPPGAMPLLLSGTASIRGHESLHHDCVSAQLDETLANIGALIDVARTHRPDLPATPGAATPLKAYVREVEELAGVDAALAARLPDAPRVVLHARVCRRELRLEIDGCHG</sequence>
<protein>
    <submittedName>
        <fullName evidence="2">Pteridine-dependent deoxygenase like protein</fullName>
    </submittedName>
</protein>
<feature type="domain" description="Chorismatase FkbO/Hyg5-like N-terminal" evidence="1">
    <location>
        <begin position="62"/>
        <end position="184"/>
    </location>
</feature>
<dbReference type="EMBL" id="BMXY01000003">
    <property type="protein sequence ID" value="GGZ67641.1"/>
    <property type="molecule type" value="Genomic_DNA"/>
</dbReference>
<evidence type="ECO:0000313" key="3">
    <source>
        <dbReference type="Proteomes" id="UP000643403"/>
    </source>
</evidence>
<reference evidence="3" key="1">
    <citation type="journal article" date="2019" name="Int. J. Syst. Evol. Microbiol.">
        <title>The Global Catalogue of Microorganisms (GCM) 10K type strain sequencing project: providing services to taxonomists for standard genome sequencing and annotation.</title>
        <authorList>
            <consortium name="The Broad Institute Genomics Platform"/>
            <consortium name="The Broad Institute Genome Sequencing Center for Infectious Disease"/>
            <person name="Wu L."/>
            <person name="Ma J."/>
        </authorList>
    </citation>
    <scope>NUCLEOTIDE SEQUENCE [LARGE SCALE GENOMIC DNA]</scope>
    <source>
        <strain evidence="3">KCTC 22558</strain>
    </source>
</reference>
<organism evidence="2 3">
    <name type="scientific">Cognatilysobacter xinjiangensis</name>
    <dbReference type="NCBI Taxonomy" id="546892"/>
    <lineage>
        <taxon>Bacteria</taxon>
        <taxon>Pseudomonadati</taxon>
        <taxon>Pseudomonadota</taxon>
        <taxon>Gammaproteobacteria</taxon>
        <taxon>Lysobacterales</taxon>
        <taxon>Lysobacteraceae</taxon>
        <taxon>Cognatilysobacter</taxon>
    </lineage>
</organism>
<evidence type="ECO:0000259" key="1">
    <source>
        <dbReference type="Pfam" id="PF21168"/>
    </source>
</evidence>
<dbReference type="InterPro" id="IPR035959">
    <property type="entry name" value="RutC-like_sf"/>
</dbReference>
<keyword evidence="3" id="KW-1185">Reference proteome</keyword>
<dbReference type="Gene3D" id="3.30.1330.40">
    <property type="entry name" value="RutC-like"/>
    <property type="match status" value="1"/>
</dbReference>
<comment type="caution">
    <text evidence="2">The sequence shown here is derived from an EMBL/GenBank/DDBJ whole genome shotgun (WGS) entry which is preliminary data.</text>
</comment>